<gene>
    <name evidence="5" type="ORF">FCN80_20640</name>
</gene>
<accession>A0ABY2SFI5</accession>
<comment type="caution">
    <text evidence="5">The sequence shown here is derived from an EMBL/GenBank/DDBJ whole genome shotgun (WGS) entry which is preliminary data.</text>
</comment>
<feature type="domain" description="HTH gntR-type" evidence="4">
    <location>
        <begin position="15"/>
        <end position="83"/>
    </location>
</feature>
<dbReference type="PANTHER" id="PTHR43537:SF5">
    <property type="entry name" value="UXU OPERON TRANSCRIPTIONAL REGULATOR"/>
    <property type="match status" value="1"/>
</dbReference>
<dbReference type="PRINTS" id="PR00035">
    <property type="entry name" value="HTHGNTR"/>
</dbReference>
<reference evidence="5 6" key="1">
    <citation type="submission" date="2019-04" db="EMBL/GenBank/DDBJ databases">
        <authorList>
            <person name="Li M."/>
            <person name="Gao C."/>
        </authorList>
    </citation>
    <scope>NUCLEOTIDE SEQUENCE [LARGE SCALE GENOMIC DNA]</scope>
    <source>
        <strain evidence="5 6">BGMRC 2031</strain>
    </source>
</reference>
<evidence type="ECO:0000259" key="4">
    <source>
        <dbReference type="PROSITE" id="PS50949"/>
    </source>
</evidence>
<dbReference type="Proteomes" id="UP000305202">
    <property type="component" value="Unassembled WGS sequence"/>
</dbReference>
<dbReference type="Pfam" id="PF00392">
    <property type="entry name" value="GntR"/>
    <property type="match status" value="1"/>
</dbReference>
<evidence type="ECO:0000313" key="6">
    <source>
        <dbReference type="Proteomes" id="UP000305202"/>
    </source>
</evidence>
<dbReference type="RefSeq" id="WP_136992235.1">
    <property type="nucleotide sequence ID" value="NZ_SZPQ01000039.1"/>
</dbReference>
<evidence type="ECO:0000256" key="1">
    <source>
        <dbReference type="ARBA" id="ARBA00023015"/>
    </source>
</evidence>
<dbReference type="EMBL" id="SZPQ01000039">
    <property type="protein sequence ID" value="TKI03730.1"/>
    <property type="molecule type" value="Genomic_DNA"/>
</dbReference>
<dbReference type="InterPro" id="IPR000524">
    <property type="entry name" value="Tscrpt_reg_HTH_GntR"/>
</dbReference>
<dbReference type="Gene3D" id="1.20.120.530">
    <property type="entry name" value="GntR ligand-binding domain-like"/>
    <property type="match status" value="1"/>
</dbReference>
<dbReference type="PANTHER" id="PTHR43537">
    <property type="entry name" value="TRANSCRIPTIONAL REGULATOR, GNTR FAMILY"/>
    <property type="match status" value="1"/>
</dbReference>
<organism evidence="5 6">
    <name type="scientific">Martelella alba</name>
    <dbReference type="NCBI Taxonomy" id="2590451"/>
    <lineage>
        <taxon>Bacteria</taxon>
        <taxon>Pseudomonadati</taxon>
        <taxon>Pseudomonadota</taxon>
        <taxon>Alphaproteobacteria</taxon>
        <taxon>Hyphomicrobiales</taxon>
        <taxon>Aurantimonadaceae</taxon>
        <taxon>Martelella</taxon>
    </lineage>
</organism>
<sequence length="235" mass="26699">MPDKNKFTMIPIKRTDVFQTIIQQLNNLLDSGNLRPGERLPSERELSESLGVSRTSIRQALKVLEASGRLETRVGSGTYLIDARQNHVVGIGMYIQPGVSVTKDFMRQLIVARAGIERTIFEEYSRKSTRHGIMLLRSLVEENAHEFADEENDENGGLDLTFECKVAELNQNIILANLQQQIHQLWVSAWNEYGYVPEKKLVLHQEHLDIIDALAAKNSGRVVDLIIQHVDKEIE</sequence>
<keyword evidence="1" id="KW-0805">Transcription regulation</keyword>
<evidence type="ECO:0000256" key="2">
    <source>
        <dbReference type="ARBA" id="ARBA00023125"/>
    </source>
</evidence>
<dbReference type="Pfam" id="PF07729">
    <property type="entry name" value="FCD"/>
    <property type="match status" value="1"/>
</dbReference>
<protein>
    <submittedName>
        <fullName evidence="5">FadR family transcriptional regulator</fullName>
    </submittedName>
</protein>
<dbReference type="PROSITE" id="PS50949">
    <property type="entry name" value="HTH_GNTR"/>
    <property type="match status" value="1"/>
</dbReference>
<dbReference type="CDD" id="cd07377">
    <property type="entry name" value="WHTH_GntR"/>
    <property type="match status" value="1"/>
</dbReference>
<proteinExistence type="predicted"/>
<dbReference type="InterPro" id="IPR036388">
    <property type="entry name" value="WH-like_DNA-bd_sf"/>
</dbReference>
<keyword evidence="6" id="KW-1185">Reference proteome</keyword>
<evidence type="ECO:0000313" key="5">
    <source>
        <dbReference type="EMBL" id="TKI03730.1"/>
    </source>
</evidence>
<keyword evidence="3" id="KW-0804">Transcription</keyword>
<keyword evidence="2" id="KW-0238">DNA-binding</keyword>
<name>A0ABY2SFI5_9HYPH</name>
<dbReference type="SUPFAM" id="SSF48008">
    <property type="entry name" value="GntR ligand-binding domain-like"/>
    <property type="match status" value="1"/>
</dbReference>
<evidence type="ECO:0000256" key="3">
    <source>
        <dbReference type="ARBA" id="ARBA00023163"/>
    </source>
</evidence>
<dbReference type="Gene3D" id="1.10.10.10">
    <property type="entry name" value="Winged helix-like DNA-binding domain superfamily/Winged helix DNA-binding domain"/>
    <property type="match status" value="1"/>
</dbReference>
<dbReference type="InterPro" id="IPR036390">
    <property type="entry name" value="WH_DNA-bd_sf"/>
</dbReference>
<dbReference type="SUPFAM" id="SSF46785">
    <property type="entry name" value="Winged helix' DNA-binding domain"/>
    <property type="match status" value="1"/>
</dbReference>
<dbReference type="InterPro" id="IPR008920">
    <property type="entry name" value="TF_FadR/GntR_C"/>
</dbReference>
<dbReference type="InterPro" id="IPR011711">
    <property type="entry name" value="GntR_C"/>
</dbReference>
<dbReference type="SMART" id="SM00345">
    <property type="entry name" value="HTH_GNTR"/>
    <property type="match status" value="1"/>
</dbReference>